<organism evidence="3 4">
    <name type="scientific">Serendipita vermifera MAFF 305830</name>
    <dbReference type="NCBI Taxonomy" id="933852"/>
    <lineage>
        <taxon>Eukaryota</taxon>
        <taxon>Fungi</taxon>
        <taxon>Dikarya</taxon>
        <taxon>Basidiomycota</taxon>
        <taxon>Agaricomycotina</taxon>
        <taxon>Agaricomycetes</taxon>
        <taxon>Sebacinales</taxon>
        <taxon>Serendipitaceae</taxon>
        <taxon>Serendipita</taxon>
    </lineage>
</organism>
<accession>A0A0C3BN62</accession>
<dbReference type="Proteomes" id="UP000054097">
    <property type="component" value="Unassembled WGS sequence"/>
</dbReference>
<name>A0A0C3BN62_SERVB</name>
<dbReference type="Pfam" id="PF03105">
    <property type="entry name" value="SPX"/>
    <property type="match status" value="1"/>
</dbReference>
<keyword evidence="4" id="KW-1185">Reference proteome</keyword>
<dbReference type="AlphaFoldDB" id="A0A0C3BN62"/>
<proteinExistence type="predicted"/>
<dbReference type="EMBL" id="KN824278">
    <property type="protein sequence ID" value="KIM33539.1"/>
    <property type="molecule type" value="Genomic_DNA"/>
</dbReference>
<reference evidence="3 4" key="1">
    <citation type="submission" date="2014-04" db="EMBL/GenBank/DDBJ databases">
        <authorList>
            <consortium name="DOE Joint Genome Institute"/>
            <person name="Kuo A."/>
            <person name="Zuccaro A."/>
            <person name="Kohler A."/>
            <person name="Nagy L.G."/>
            <person name="Floudas D."/>
            <person name="Copeland A."/>
            <person name="Barry K.W."/>
            <person name="Cichocki N."/>
            <person name="Veneault-Fourrey C."/>
            <person name="LaButti K."/>
            <person name="Lindquist E.A."/>
            <person name="Lipzen A."/>
            <person name="Lundell T."/>
            <person name="Morin E."/>
            <person name="Murat C."/>
            <person name="Sun H."/>
            <person name="Tunlid A."/>
            <person name="Henrissat B."/>
            <person name="Grigoriev I.V."/>
            <person name="Hibbett D.S."/>
            <person name="Martin F."/>
            <person name="Nordberg H.P."/>
            <person name="Cantor M.N."/>
            <person name="Hua S.X."/>
        </authorList>
    </citation>
    <scope>NUCLEOTIDE SEQUENCE [LARGE SCALE GENOMIC DNA]</scope>
    <source>
        <strain evidence="3 4">MAFF 305830</strain>
    </source>
</reference>
<evidence type="ECO:0000256" key="1">
    <source>
        <dbReference type="SAM" id="MobiDB-lite"/>
    </source>
</evidence>
<gene>
    <name evidence="3" type="ORF">M408DRAFT_156380</name>
</gene>
<dbReference type="OrthoDB" id="1577640at2759"/>
<feature type="domain" description="SPX" evidence="2">
    <location>
        <begin position="1"/>
        <end position="135"/>
    </location>
</feature>
<dbReference type="HOGENOM" id="CLU_1887026_0_0_1"/>
<protein>
    <recommendedName>
        <fullName evidence="2">SPX domain-containing protein</fullName>
    </recommendedName>
</protein>
<evidence type="ECO:0000313" key="4">
    <source>
        <dbReference type="Proteomes" id="UP000054097"/>
    </source>
</evidence>
<dbReference type="PROSITE" id="PS51382">
    <property type="entry name" value="SPX"/>
    <property type="match status" value="1"/>
</dbReference>
<reference evidence="4" key="2">
    <citation type="submission" date="2015-01" db="EMBL/GenBank/DDBJ databases">
        <title>Evolutionary Origins and Diversification of the Mycorrhizal Mutualists.</title>
        <authorList>
            <consortium name="DOE Joint Genome Institute"/>
            <consortium name="Mycorrhizal Genomics Consortium"/>
            <person name="Kohler A."/>
            <person name="Kuo A."/>
            <person name="Nagy L.G."/>
            <person name="Floudas D."/>
            <person name="Copeland A."/>
            <person name="Barry K.W."/>
            <person name="Cichocki N."/>
            <person name="Veneault-Fourrey C."/>
            <person name="LaButti K."/>
            <person name="Lindquist E.A."/>
            <person name="Lipzen A."/>
            <person name="Lundell T."/>
            <person name="Morin E."/>
            <person name="Murat C."/>
            <person name="Riley R."/>
            <person name="Ohm R."/>
            <person name="Sun H."/>
            <person name="Tunlid A."/>
            <person name="Henrissat B."/>
            <person name="Grigoriev I.V."/>
            <person name="Hibbett D.S."/>
            <person name="Martin F."/>
        </authorList>
    </citation>
    <scope>NUCLEOTIDE SEQUENCE [LARGE SCALE GENOMIC DNA]</scope>
    <source>
        <strain evidence="4">MAFF 305830</strain>
    </source>
</reference>
<evidence type="ECO:0000259" key="2">
    <source>
        <dbReference type="PROSITE" id="PS51382"/>
    </source>
</evidence>
<evidence type="ECO:0000313" key="3">
    <source>
        <dbReference type="EMBL" id="KIM33539.1"/>
    </source>
</evidence>
<sequence>MKFGKRILSERIPGWQEYYLDYKALKKIVSSVTADHSPTLHASNDPHAQTASMAPSDVFQRTSVPVQPLWELSSPLGDNASPLSTIAASTSMDGTRGPAFQMKKAAFFFKLQRELDKVGVSRNFLVIQNLTLSHD</sequence>
<dbReference type="InterPro" id="IPR004331">
    <property type="entry name" value="SPX_dom"/>
</dbReference>
<feature type="region of interest" description="Disordered" evidence="1">
    <location>
        <begin position="37"/>
        <end position="57"/>
    </location>
</feature>